<evidence type="ECO:0000313" key="3">
    <source>
        <dbReference type="Proteomes" id="UP000195305"/>
    </source>
</evidence>
<dbReference type="SUPFAM" id="SSF53098">
    <property type="entry name" value="Ribonuclease H-like"/>
    <property type="match status" value="1"/>
</dbReference>
<dbReference type="GO" id="GO:0003676">
    <property type="term" value="F:nucleic acid binding"/>
    <property type="evidence" value="ECO:0007669"/>
    <property type="project" value="InterPro"/>
</dbReference>
<dbReference type="PANTHER" id="PTHR35004">
    <property type="entry name" value="TRANSPOSASE RV3428C-RELATED"/>
    <property type="match status" value="1"/>
</dbReference>
<dbReference type="Pfam" id="PF00665">
    <property type="entry name" value="rve"/>
    <property type="match status" value="1"/>
</dbReference>
<evidence type="ECO:0000313" key="2">
    <source>
        <dbReference type="EMBL" id="OUQ29720.1"/>
    </source>
</evidence>
<dbReference type="InterPro" id="IPR001584">
    <property type="entry name" value="Integrase_cat-core"/>
</dbReference>
<dbReference type="SUPFAM" id="SSF46689">
    <property type="entry name" value="Homeodomain-like"/>
    <property type="match status" value="1"/>
</dbReference>
<comment type="caution">
    <text evidence="2">The sequence shown here is derived from an EMBL/GenBank/DDBJ whole genome shotgun (WGS) entry which is preliminary data.</text>
</comment>
<dbReference type="OrthoDB" id="9794201at2"/>
<feature type="domain" description="Integrase catalytic" evidence="1">
    <location>
        <begin position="139"/>
        <end position="320"/>
    </location>
</feature>
<dbReference type="Pfam" id="PF13565">
    <property type="entry name" value="HTH_32"/>
    <property type="match status" value="1"/>
</dbReference>
<dbReference type="InterPro" id="IPR012337">
    <property type="entry name" value="RNaseH-like_sf"/>
</dbReference>
<keyword evidence="3" id="KW-1185">Reference proteome</keyword>
<accession>A0A1Y4SJX4</accession>
<evidence type="ECO:0000259" key="1">
    <source>
        <dbReference type="PROSITE" id="PS50994"/>
    </source>
</evidence>
<dbReference type="PROSITE" id="PS50994">
    <property type="entry name" value="INTEGRASE"/>
    <property type="match status" value="1"/>
</dbReference>
<dbReference type="Gene3D" id="3.30.420.10">
    <property type="entry name" value="Ribonuclease H-like superfamily/Ribonuclease H"/>
    <property type="match status" value="1"/>
</dbReference>
<proteinExistence type="predicted"/>
<dbReference type="InterPro" id="IPR009057">
    <property type="entry name" value="Homeodomain-like_sf"/>
</dbReference>
<dbReference type="InterPro" id="IPR036397">
    <property type="entry name" value="RNaseH_sf"/>
</dbReference>
<sequence>MNAKKSTDIALFRYGIIAPLVTGTIDDNLSKSAFFTQAASRVYEHPNGEDYKISAYTIARWYRAYMKNGFDGLKPQSRSDKATYRKVDEDIMTQISYLIKEYPRLPATLVYQKLKDNGTIRAKEISLSTVNRVVNRLKKEDTPTRNRDMRRYERKHINEVWCGDSSVGPYLKIDGKKERTYIIALIDDASRYIVGIDIFLNDNYINLMSVIKSAVKKHGKPKIFNFDNGANYRCNQMTLLAARMGTVINYCAVRTPTSKAKIERWFKTMKEQWMSGLHMNDYKSLDELRESLMQYVQRYNQTIHRSLNKKTPQDRFFEESSLIQRYDDEKIDKIFLIEKERKVSNDNVIMIDQKEYEVNYRYAGQKLLLRYSPDLSKIYIVDKESGELEEIHLLDKQANATVKRNKIKFTEEK</sequence>
<protein>
    <submittedName>
        <fullName evidence="2">IS481 family transposase</fullName>
    </submittedName>
</protein>
<dbReference type="PANTHER" id="PTHR35004:SF6">
    <property type="entry name" value="TRANSPOSASE"/>
    <property type="match status" value="1"/>
</dbReference>
<organism evidence="2 3">
    <name type="scientific">Massilimicrobiota timonensis</name>
    <dbReference type="NCBI Taxonomy" id="1776392"/>
    <lineage>
        <taxon>Bacteria</taxon>
        <taxon>Bacillati</taxon>
        <taxon>Bacillota</taxon>
        <taxon>Erysipelotrichia</taxon>
        <taxon>Erysipelotrichales</taxon>
        <taxon>Erysipelotrichaceae</taxon>
        <taxon>Massilimicrobiota</taxon>
    </lineage>
</organism>
<name>A0A1Y4SJX4_9FIRM</name>
<gene>
    <name evidence="2" type="ORF">B5E75_14065</name>
</gene>
<dbReference type="RefSeq" id="WP_087360553.1">
    <property type="nucleotide sequence ID" value="NZ_NFLJ01000077.1"/>
</dbReference>
<dbReference type="AlphaFoldDB" id="A0A1Y4SJX4"/>
<dbReference type="EMBL" id="NFLJ01000077">
    <property type="protein sequence ID" value="OUQ29720.1"/>
    <property type="molecule type" value="Genomic_DNA"/>
</dbReference>
<reference evidence="2 3" key="1">
    <citation type="journal article" date="2018" name="BMC Genomics">
        <title>Whole genome sequencing and function prediction of 133 gut anaerobes isolated from chicken caecum in pure cultures.</title>
        <authorList>
            <person name="Medvecky M."/>
            <person name="Cejkova D."/>
            <person name="Polansky O."/>
            <person name="Karasova D."/>
            <person name="Kubasova T."/>
            <person name="Cizek A."/>
            <person name="Rychlik I."/>
        </authorList>
    </citation>
    <scope>NUCLEOTIDE SEQUENCE [LARGE SCALE GENOMIC DNA]</scope>
    <source>
        <strain evidence="2 3">An13</strain>
    </source>
</reference>
<dbReference type="GO" id="GO:0015074">
    <property type="term" value="P:DNA integration"/>
    <property type="evidence" value="ECO:0007669"/>
    <property type="project" value="InterPro"/>
</dbReference>
<dbReference type="Proteomes" id="UP000195305">
    <property type="component" value="Unassembled WGS sequence"/>
</dbReference>